<dbReference type="SUPFAM" id="SSF47413">
    <property type="entry name" value="lambda repressor-like DNA-binding domains"/>
    <property type="match status" value="1"/>
</dbReference>
<dbReference type="CDD" id="cd01392">
    <property type="entry name" value="HTH_LacI"/>
    <property type="match status" value="1"/>
</dbReference>
<dbReference type="AlphaFoldDB" id="A0A1H1Y4E4"/>
<dbReference type="GO" id="GO:0000976">
    <property type="term" value="F:transcription cis-regulatory region binding"/>
    <property type="evidence" value="ECO:0007669"/>
    <property type="project" value="TreeGrafter"/>
</dbReference>
<evidence type="ECO:0000259" key="4">
    <source>
        <dbReference type="PROSITE" id="PS50932"/>
    </source>
</evidence>
<dbReference type="Proteomes" id="UP000199679">
    <property type="component" value="Chromosome I"/>
</dbReference>
<keyword evidence="3" id="KW-0804">Transcription</keyword>
<dbReference type="SUPFAM" id="SSF53822">
    <property type="entry name" value="Periplasmic binding protein-like I"/>
    <property type="match status" value="1"/>
</dbReference>
<reference evidence="5 6" key="1">
    <citation type="submission" date="2016-10" db="EMBL/GenBank/DDBJ databases">
        <authorList>
            <person name="de Groot N.N."/>
        </authorList>
    </citation>
    <scope>NUCLEOTIDE SEQUENCE [LARGE SCALE GENOMIC DNA]</scope>
    <source>
        <strain evidence="5 6">MP1X4</strain>
    </source>
</reference>
<dbReference type="InterPro" id="IPR010982">
    <property type="entry name" value="Lambda_DNA-bd_dom_sf"/>
</dbReference>
<dbReference type="CDD" id="cd06267">
    <property type="entry name" value="PBP1_LacI_sugar_binding-like"/>
    <property type="match status" value="1"/>
</dbReference>
<dbReference type="PANTHER" id="PTHR30146:SF109">
    <property type="entry name" value="HTH-TYPE TRANSCRIPTIONAL REGULATOR GALS"/>
    <property type="match status" value="1"/>
</dbReference>
<dbReference type="SMART" id="SM00354">
    <property type="entry name" value="HTH_LACI"/>
    <property type="match status" value="1"/>
</dbReference>
<evidence type="ECO:0000313" key="6">
    <source>
        <dbReference type="Proteomes" id="UP000199679"/>
    </source>
</evidence>
<dbReference type="InterPro" id="IPR046335">
    <property type="entry name" value="LacI/GalR-like_sensor"/>
</dbReference>
<dbReference type="STRING" id="652787.SAMN05216490_2623"/>
<evidence type="ECO:0000256" key="1">
    <source>
        <dbReference type="ARBA" id="ARBA00023015"/>
    </source>
</evidence>
<keyword evidence="1" id="KW-0805">Transcription regulation</keyword>
<feature type="domain" description="HTH lacI-type" evidence="4">
    <location>
        <begin position="6"/>
        <end position="60"/>
    </location>
</feature>
<dbReference type="PANTHER" id="PTHR30146">
    <property type="entry name" value="LACI-RELATED TRANSCRIPTIONAL REPRESSOR"/>
    <property type="match status" value="1"/>
</dbReference>
<dbReference type="EMBL" id="LT629740">
    <property type="protein sequence ID" value="SDT16099.1"/>
    <property type="molecule type" value="Genomic_DNA"/>
</dbReference>
<evidence type="ECO:0000313" key="5">
    <source>
        <dbReference type="EMBL" id="SDT16099.1"/>
    </source>
</evidence>
<keyword evidence="6" id="KW-1185">Reference proteome</keyword>
<dbReference type="RefSeq" id="WP_091373355.1">
    <property type="nucleotide sequence ID" value="NZ_LT629740.1"/>
</dbReference>
<dbReference type="PROSITE" id="PS50932">
    <property type="entry name" value="HTH_LACI_2"/>
    <property type="match status" value="1"/>
</dbReference>
<sequence length="347" mass="38534">MNFGAVTIKDIAKELGISASAVSKALKDSHEISEKTKKLVLECAKKHNYQPNPMAQSLKRGNSKSLGIVISTIDNQFFSQVINGIESVAYSKGYNVIITQTHESYDLELSNVNHLTVRAIDGLLISLSTETRNLDHLKYLHDKGLPIVFFDRVTDELETHSVIADNCKGAYEATKHLIDVGFRKIAHVTSSPHVSITAERLKGYKLALEENNIPIDEKYIKYCLHGGRDLAEIENVLAELIQSTDRPEAIFTASERITTTTLTILHRLGVKIPQDIALLGFTNTHLAEVLNPSLSAVYQPGFDMGKKATEMLIGLIETKRPITEFQKVVLPTELFIRDSSQPVLISK</sequence>
<evidence type="ECO:0000256" key="3">
    <source>
        <dbReference type="ARBA" id="ARBA00023163"/>
    </source>
</evidence>
<protein>
    <submittedName>
        <fullName evidence="5">Transcriptional regulator, LacI family</fullName>
    </submittedName>
</protein>
<dbReference type="Gene3D" id="3.40.50.2300">
    <property type="match status" value="2"/>
</dbReference>
<keyword evidence="2" id="KW-0238">DNA-binding</keyword>
<proteinExistence type="predicted"/>
<evidence type="ECO:0000256" key="2">
    <source>
        <dbReference type="ARBA" id="ARBA00023125"/>
    </source>
</evidence>
<dbReference type="InterPro" id="IPR000843">
    <property type="entry name" value="HTH_LacI"/>
</dbReference>
<dbReference type="Pfam" id="PF13377">
    <property type="entry name" value="Peripla_BP_3"/>
    <property type="match status" value="1"/>
</dbReference>
<name>A0A1H1Y4E4_MUCMA</name>
<dbReference type="GO" id="GO:0003700">
    <property type="term" value="F:DNA-binding transcription factor activity"/>
    <property type="evidence" value="ECO:0007669"/>
    <property type="project" value="TreeGrafter"/>
</dbReference>
<accession>A0A1H1Y4E4</accession>
<dbReference type="Gene3D" id="1.10.260.40">
    <property type="entry name" value="lambda repressor-like DNA-binding domains"/>
    <property type="match status" value="1"/>
</dbReference>
<dbReference type="OrthoDB" id="9803256at2"/>
<dbReference type="Pfam" id="PF00356">
    <property type="entry name" value="LacI"/>
    <property type="match status" value="1"/>
</dbReference>
<organism evidence="5 6">
    <name type="scientific">Mucilaginibacter mallensis</name>
    <dbReference type="NCBI Taxonomy" id="652787"/>
    <lineage>
        <taxon>Bacteria</taxon>
        <taxon>Pseudomonadati</taxon>
        <taxon>Bacteroidota</taxon>
        <taxon>Sphingobacteriia</taxon>
        <taxon>Sphingobacteriales</taxon>
        <taxon>Sphingobacteriaceae</taxon>
        <taxon>Mucilaginibacter</taxon>
    </lineage>
</organism>
<dbReference type="InterPro" id="IPR028082">
    <property type="entry name" value="Peripla_BP_I"/>
</dbReference>
<gene>
    <name evidence="5" type="ORF">SAMN05216490_2623</name>
</gene>